<dbReference type="InterPro" id="IPR038492">
    <property type="entry name" value="GBBH-like_N_sf"/>
</dbReference>
<evidence type="ECO:0000259" key="3">
    <source>
        <dbReference type="Pfam" id="PF06155"/>
    </source>
</evidence>
<proteinExistence type="predicted"/>
<evidence type="ECO:0000256" key="1">
    <source>
        <dbReference type="ARBA" id="ARBA00022723"/>
    </source>
</evidence>
<organism evidence="4 5">
    <name type="scientific">Halomonas binhaiensis</name>
    <dbReference type="NCBI Taxonomy" id="2562282"/>
    <lineage>
        <taxon>Bacteria</taxon>
        <taxon>Pseudomonadati</taxon>
        <taxon>Pseudomonadota</taxon>
        <taxon>Gammaproteobacteria</taxon>
        <taxon>Oceanospirillales</taxon>
        <taxon>Halomonadaceae</taxon>
        <taxon>Halomonas</taxon>
    </lineage>
</organism>
<dbReference type="PANTHER" id="PTHR35303:SF5">
    <property type="entry name" value="OS02G0197800 PROTEIN"/>
    <property type="match status" value="1"/>
</dbReference>
<keyword evidence="1" id="KW-0479">Metal-binding</keyword>
<dbReference type="KEGG" id="hbh:E4T21_03145"/>
<reference evidence="4" key="1">
    <citation type="submission" date="2021-02" db="EMBL/GenBank/DDBJ databases">
        <title>Strain Y2R2, a novel species of the genus Halomonas.</title>
        <authorList>
            <person name="Huang H."/>
        </authorList>
    </citation>
    <scope>NUCLEOTIDE SEQUENCE</scope>
    <source>
        <strain evidence="4">Y2R2</strain>
    </source>
</reference>
<dbReference type="Pfam" id="PF06155">
    <property type="entry name" value="GBBH-like_N"/>
    <property type="match status" value="1"/>
</dbReference>
<dbReference type="Gene3D" id="3.30.2020.30">
    <property type="match status" value="1"/>
</dbReference>
<dbReference type="AlphaFoldDB" id="A0A5C1NBU4"/>
<keyword evidence="2" id="KW-0408">Iron</keyword>
<keyword evidence="5" id="KW-1185">Reference proteome</keyword>
<dbReference type="OrthoDB" id="9794178at2"/>
<name>A0A5C1NBU4_9GAMM</name>
<evidence type="ECO:0000256" key="2">
    <source>
        <dbReference type="ARBA" id="ARBA00023004"/>
    </source>
</evidence>
<accession>A0A5C1NBU4</accession>
<dbReference type="GO" id="GO:0046872">
    <property type="term" value="F:metal ion binding"/>
    <property type="evidence" value="ECO:0007669"/>
    <property type="project" value="UniProtKB-KW"/>
</dbReference>
<evidence type="ECO:0000313" key="5">
    <source>
        <dbReference type="Proteomes" id="UP000324285"/>
    </source>
</evidence>
<dbReference type="InterPro" id="IPR010376">
    <property type="entry name" value="GBBH-like_N"/>
</dbReference>
<dbReference type="EMBL" id="CP038437">
    <property type="protein sequence ID" value="QEM80664.1"/>
    <property type="molecule type" value="Genomic_DNA"/>
</dbReference>
<evidence type="ECO:0000313" key="4">
    <source>
        <dbReference type="EMBL" id="QEM80664.1"/>
    </source>
</evidence>
<gene>
    <name evidence="4" type="ORF">E4T21_03145</name>
</gene>
<dbReference type="RefSeq" id="WP_149283457.1">
    <property type="nucleotide sequence ID" value="NZ_CP038437.2"/>
</dbReference>
<feature type="domain" description="Gamma-butyrobetaine hydroxylase-like N-terminal" evidence="3">
    <location>
        <begin position="12"/>
        <end position="95"/>
    </location>
</feature>
<dbReference type="Proteomes" id="UP000324285">
    <property type="component" value="Chromosome"/>
</dbReference>
<protein>
    <submittedName>
        <fullName evidence="4">DUF971 domain-containing protein</fullName>
    </submittedName>
</protein>
<sequence>MSTTAPVPSRVHYHKKARELEIGYPDGSSHRLSVEYLRVFSPSAEVRGHGGETATLQVGKKNVGLSNITQAGRYALKLHFDDGHDSGLYSWEYLYALIRDHDANWADYLKRLEDAGASREPLGIEIKQL</sequence>
<dbReference type="PANTHER" id="PTHR35303">
    <property type="entry name" value="OS02G0197800 PROTEIN"/>
    <property type="match status" value="1"/>
</dbReference>